<geneLocation type="plasmid" evidence="1 2">
    <name>pGSUB1</name>
</geneLocation>
<protein>
    <submittedName>
        <fullName evidence="1">Uncharacterized protein</fullName>
    </submittedName>
</protein>
<dbReference type="AlphaFoldDB" id="A0A0B5FJ45"/>
<dbReference type="KEGG" id="gsb:GSUB_17080"/>
<accession>A0A0B5FJ45</accession>
<dbReference type="EMBL" id="CP010312">
    <property type="protein sequence ID" value="AJF08202.1"/>
    <property type="molecule type" value="Genomic_DNA"/>
</dbReference>
<proteinExistence type="predicted"/>
<name>A0A0B5FJ45_9BACT</name>
<organism evidence="1 2">
    <name type="scientific">Geoalkalibacter subterraneus</name>
    <dbReference type="NCBI Taxonomy" id="483547"/>
    <lineage>
        <taxon>Bacteria</taxon>
        <taxon>Pseudomonadati</taxon>
        <taxon>Thermodesulfobacteriota</taxon>
        <taxon>Desulfuromonadia</taxon>
        <taxon>Desulfuromonadales</taxon>
        <taxon>Geoalkalibacteraceae</taxon>
        <taxon>Geoalkalibacter</taxon>
    </lineage>
</organism>
<evidence type="ECO:0000313" key="2">
    <source>
        <dbReference type="Proteomes" id="UP000035036"/>
    </source>
</evidence>
<reference evidence="1 2" key="1">
    <citation type="journal article" date="2015" name="Genome Announc.">
        <title>Genomes of Geoalkalibacter ferrihydriticus Z-0531T and Geoalkalibacter subterraneus Red1T, Two Haloalkaliphilic Metal-Reducing Deltaproteobacteria.</title>
        <authorList>
            <person name="Badalamenti J.P."/>
            <person name="Krajmalnik-Brown R."/>
            <person name="Torres C.I."/>
            <person name="Bond D.R."/>
        </authorList>
    </citation>
    <scope>NUCLEOTIDE SEQUENCE [LARGE SCALE GENOMIC DNA]</scope>
    <source>
        <strain evidence="1 2">Red1</strain>
        <plasmid evidence="2">Plasmid pGSUB1</plasmid>
    </source>
</reference>
<dbReference type="RefSeq" id="WP_040202835.1">
    <property type="nucleotide sequence ID" value="NZ_CP010312.1"/>
</dbReference>
<keyword evidence="2" id="KW-1185">Reference proteome</keyword>
<dbReference type="HOGENOM" id="CLU_2422765_0_0_7"/>
<dbReference type="Proteomes" id="UP000035036">
    <property type="component" value="Plasmid pGSUB1"/>
</dbReference>
<keyword evidence="1" id="KW-0614">Plasmid</keyword>
<gene>
    <name evidence="1" type="ORF">GSUB_17080</name>
</gene>
<evidence type="ECO:0000313" key="1">
    <source>
        <dbReference type="EMBL" id="AJF08202.1"/>
    </source>
</evidence>
<sequence length="91" mass="10025">MPKTQTWHIAWMFPTDVGGVGYADKTLTVQGGLTALAITDLREKLAEESGRSSDQINIINLTRIENVPCGLVPADDCRSDQCLRCDLAYKQ</sequence>